<keyword evidence="2" id="KW-1133">Transmembrane helix</keyword>
<accession>A0A9P4V5I2</accession>
<keyword evidence="2" id="KW-0472">Membrane</keyword>
<evidence type="ECO:0000313" key="4">
    <source>
        <dbReference type="Proteomes" id="UP000799444"/>
    </source>
</evidence>
<keyword evidence="2" id="KW-0812">Transmembrane</keyword>
<dbReference type="AlphaFoldDB" id="A0A9P4V5I2"/>
<evidence type="ECO:0000256" key="2">
    <source>
        <dbReference type="SAM" id="Phobius"/>
    </source>
</evidence>
<evidence type="ECO:0000256" key="1">
    <source>
        <dbReference type="SAM" id="MobiDB-lite"/>
    </source>
</evidence>
<dbReference type="EMBL" id="ML996117">
    <property type="protein sequence ID" value="KAF2737293.1"/>
    <property type="molecule type" value="Genomic_DNA"/>
</dbReference>
<evidence type="ECO:0000313" key="3">
    <source>
        <dbReference type="EMBL" id="KAF2737293.1"/>
    </source>
</evidence>
<feature type="region of interest" description="Disordered" evidence="1">
    <location>
        <begin position="74"/>
        <end position="105"/>
    </location>
</feature>
<comment type="caution">
    <text evidence="3">The sequence shown here is derived from an EMBL/GenBank/DDBJ whole genome shotgun (WGS) entry which is preliminary data.</text>
</comment>
<gene>
    <name evidence="3" type="ORF">EJ04DRAFT_125207</name>
</gene>
<dbReference type="Proteomes" id="UP000799444">
    <property type="component" value="Unassembled WGS sequence"/>
</dbReference>
<organism evidence="3 4">
    <name type="scientific">Polyplosphaeria fusca</name>
    <dbReference type="NCBI Taxonomy" id="682080"/>
    <lineage>
        <taxon>Eukaryota</taxon>
        <taxon>Fungi</taxon>
        <taxon>Dikarya</taxon>
        <taxon>Ascomycota</taxon>
        <taxon>Pezizomycotina</taxon>
        <taxon>Dothideomycetes</taxon>
        <taxon>Pleosporomycetidae</taxon>
        <taxon>Pleosporales</taxon>
        <taxon>Tetraplosphaeriaceae</taxon>
        <taxon>Polyplosphaeria</taxon>
    </lineage>
</organism>
<feature type="transmembrane region" description="Helical" evidence="2">
    <location>
        <begin position="12"/>
        <end position="32"/>
    </location>
</feature>
<reference evidence="3" key="1">
    <citation type="journal article" date="2020" name="Stud. Mycol.">
        <title>101 Dothideomycetes genomes: a test case for predicting lifestyles and emergence of pathogens.</title>
        <authorList>
            <person name="Haridas S."/>
            <person name="Albert R."/>
            <person name="Binder M."/>
            <person name="Bloem J."/>
            <person name="Labutti K."/>
            <person name="Salamov A."/>
            <person name="Andreopoulos B."/>
            <person name="Baker S."/>
            <person name="Barry K."/>
            <person name="Bills G."/>
            <person name="Bluhm B."/>
            <person name="Cannon C."/>
            <person name="Castanera R."/>
            <person name="Culley D."/>
            <person name="Daum C."/>
            <person name="Ezra D."/>
            <person name="Gonzalez J."/>
            <person name="Henrissat B."/>
            <person name="Kuo A."/>
            <person name="Liang C."/>
            <person name="Lipzen A."/>
            <person name="Lutzoni F."/>
            <person name="Magnuson J."/>
            <person name="Mondo S."/>
            <person name="Nolan M."/>
            <person name="Ohm R."/>
            <person name="Pangilinan J."/>
            <person name="Park H.-J."/>
            <person name="Ramirez L."/>
            <person name="Alfaro M."/>
            <person name="Sun H."/>
            <person name="Tritt A."/>
            <person name="Yoshinaga Y."/>
            <person name="Zwiers L.-H."/>
            <person name="Turgeon B."/>
            <person name="Goodwin S."/>
            <person name="Spatafora J."/>
            <person name="Crous P."/>
            <person name="Grigoriev I."/>
        </authorList>
    </citation>
    <scope>NUCLEOTIDE SEQUENCE</scope>
    <source>
        <strain evidence="3">CBS 125425</strain>
    </source>
</reference>
<protein>
    <submittedName>
        <fullName evidence="3">Uncharacterized protein</fullName>
    </submittedName>
</protein>
<name>A0A9P4V5I2_9PLEO</name>
<proteinExistence type="predicted"/>
<sequence length="105" mass="11013">MADDDHSQMTLGIIFGVTTLLVAVLTLLVNILGLHARDAIGCVILKYITLFHTCSKNPNNVDLGAAIPLVQQAQGEQEGEITAQPPADQETPDGASSVLSSTSNN</sequence>
<keyword evidence="4" id="KW-1185">Reference proteome</keyword>